<sequence length="146" mass="15597">MSATEEINFEQTLVTETLHEGSDESAGDHGINAPSINPKYGGATARPVAVSSFLQKRLQKGQKFFDSGDYNMAKSKQSLKPHLASGAPNPSATVKRNLPLLLPPGQDENPVPVLTPDDLPHHSHPAHEPSKLVTDQIHAHAPTSAS</sequence>
<feature type="compositionally biased region" description="Polar residues" evidence="1">
    <location>
        <begin position="1"/>
        <end position="15"/>
    </location>
</feature>
<dbReference type="OrthoDB" id="5949865at2759"/>
<evidence type="ECO:0000256" key="1">
    <source>
        <dbReference type="SAM" id="MobiDB-lite"/>
    </source>
</evidence>
<gene>
    <name evidence="2" type="primary">RvY_07248-1</name>
    <name evidence="2" type="synonym">RvY_07248.1</name>
    <name evidence="2" type="ORF">RvY_07248</name>
</gene>
<dbReference type="STRING" id="947166.A0A1D1V4N2"/>
<name>A0A1D1V4N2_RAMVA</name>
<keyword evidence="3" id="KW-1185">Reference proteome</keyword>
<comment type="caution">
    <text evidence="2">The sequence shown here is derived from an EMBL/GenBank/DDBJ whole genome shotgun (WGS) entry which is preliminary data.</text>
</comment>
<evidence type="ECO:0000313" key="3">
    <source>
        <dbReference type="Proteomes" id="UP000186922"/>
    </source>
</evidence>
<accession>A0A1D1V4N2</accession>
<evidence type="ECO:0008006" key="4">
    <source>
        <dbReference type="Google" id="ProtNLM"/>
    </source>
</evidence>
<feature type="region of interest" description="Disordered" evidence="1">
    <location>
        <begin position="76"/>
        <end position="146"/>
    </location>
</feature>
<feature type="compositionally biased region" description="Basic and acidic residues" evidence="1">
    <location>
        <begin position="118"/>
        <end position="130"/>
    </location>
</feature>
<reference evidence="2 3" key="1">
    <citation type="journal article" date="2016" name="Nat. Commun.">
        <title>Extremotolerant tardigrade genome and improved radiotolerance of human cultured cells by tardigrade-unique protein.</title>
        <authorList>
            <person name="Hashimoto T."/>
            <person name="Horikawa D.D."/>
            <person name="Saito Y."/>
            <person name="Kuwahara H."/>
            <person name="Kozuka-Hata H."/>
            <person name="Shin-I T."/>
            <person name="Minakuchi Y."/>
            <person name="Ohishi K."/>
            <person name="Motoyama A."/>
            <person name="Aizu T."/>
            <person name="Enomoto A."/>
            <person name="Kondo K."/>
            <person name="Tanaka S."/>
            <person name="Hara Y."/>
            <person name="Koshikawa S."/>
            <person name="Sagara H."/>
            <person name="Miura T."/>
            <person name="Yokobori S."/>
            <person name="Miyagawa K."/>
            <person name="Suzuki Y."/>
            <person name="Kubo T."/>
            <person name="Oyama M."/>
            <person name="Kohara Y."/>
            <person name="Fujiyama A."/>
            <person name="Arakawa K."/>
            <person name="Katayama T."/>
            <person name="Toyoda A."/>
            <person name="Kunieda T."/>
        </authorList>
    </citation>
    <scope>NUCLEOTIDE SEQUENCE [LARGE SCALE GENOMIC DNA]</scope>
    <source>
        <strain evidence="2 3">YOKOZUNA-1</strain>
    </source>
</reference>
<dbReference type="AlphaFoldDB" id="A0A1D1V4N2"/>
<protein>
    <recommendedName>
        <fullName evidence="4">cAMP-regulated phosphoprotein 19</fullName>
    </recommendedName>
</protein>
<organism evidence="2 3">
    <name type="scientific">Ramazzottius varieornatus</name>
    <name type="common">Water bear</name>
    <name type="synonym">Tardigrade</name>
    <dbReference type="NCBI Taxonomy" id="947166"/>
    <lineage>
        <taxon>Eukaryota</taxon>
        <taxon>Metazoa</taxon>
        <taxon>Ecdysozoa</taxon>
        <taxon>Tardigrada</taxon>
        <taxon>Eutardigrada</taxon>
        <taxon>Parachela</taxon>
        <taxon>Hypsibioidea</taxon>
        <taxon>Ramazzottiidae</taxon>
        <taxon>Ramazzottius</taxon>
    </lineage>
</organism>
<feature type="region of interest" description="Disordered" evidence="1">
    <location>
        <begin position="1"/>
        <end position="39"/>
    </location>
</feature>
<dbReference type="EMBL" id="BDGG01000003">
    <property type="protein sequence ID" value="GAU95665.1"/>
    <property type="molecule type" value="Genomic_DNA"/>
</dbReference>
<proteinExistence type="predicted"/>
<evidence type="ECO:0000313" key="2">
    <source>
        <dbReference type="EMBL" id="GAU95665.1"/>
    </source>
</evidence>
<dbReference type="Proteomes" id="UP000186922">
    <property type="component" value="Unassembled WGS sequence"/>
</dbReference>